<proteinExistence type="predicted"/>
<organism evidence="1 2">
    <name type="scientific">Ganoderma sinense ZZ0214-1</name>
    <dbReference type="NCBI Taxonomy" id="1077348"/>
    <lineage>
        <taxon>Eukaryota</taxon>
        <taxon>Fungi</taxon>
        <taxon>Dikarya</taxon>
        <taxon>Basidiomycota</taxon>
        <taxon>Agaricomycotina</taxon>
        <taxon>Agaricomycetes</taxon>
        <taxon>Polyporales</taxon>
        <taxon>Polyporaceae</taxon>
        <taxon>Ganoderma</taxon>
    </lineage>
</organism>
<protein>
    <submittedName>
        <fullName evidence="1">Uncharacterized protein</fullName>
    </submittedName>
</protein>
<keyword evidence="2" id="KW-1185">Reference proteome</keyword>
<reference evidence="1 2" key="1">
    <citation type="journal article" date="2015" name="Sci. Rep.">
        <title>Chromosome-level genome map provides insights into diverse defense mechanisms in the medicinal fungus Ganoderma sinense.</title>
        <authorList>
            <person name="Zhu Y."/>
            <person name="Xu J."/>
            <person name="Sun C."/>
            <person name="Zhou S."/>
            <person name="Xu H."/>
            <person name="Nelson D.R."/>
            <person name="Qian J."/>
            <person name="Song J."/>
            <person name="Luo H."/>
            <person name="Xiang L."/>
            <person name="Li Y."/>
            <person name="Xu Z."/>
            <person name="Ji A."/>
            <person name="Wang L."/>
            <person name="Lu S."/>
            <person name="Hayward A."/>
            <person name="Sun W."/>
            <person name="Li X."/>
            <person name="Schwartz D.C."/>
            <person name="Wang Y."/>
            <person name="Chen S."/>
        </authorList>
    </citation>
    <scope>NUCLEOTIDE SEQUENCE [LARGE SCALE GENOMIC DNA]</scope>
    <source>
        <strain evidence="1 2">ZZ0214-1</strain>
    </source>
</reference>
<comment type="caution">
    <text evidence="1">The sequence shown here is derived from an EMBL/GenBank/DDBJ whole genome shotgun (WGS) entry which is preliminary data.</text>
</comment>
<dbReference type="OrthoDB" id="3265210at2759"/>
<dbReference type="STRING" id="1077348.A0A2G8SMN9"/>
<dbReference type="Proteomes" id="UP000230002">
    <property type="component" value="Unassembled WGS sequence"/>
</dbReference>
<sequence length="174" mass="20813">MEAEQRRRQAQQAIADREAAKARAVRIRFLEGLVKEERSRLRRRYSGRYWTVSDAINHFTTAGSAFDSARFTMENPPIFDKVPWPTLLPPWELKEEQVNWEQVESFFKKAYARMPTQDYKELVEKAHKRFHPDRWRARQFWKTIGDQEWVEKLDTVANKVSQAVSPIWIESRNM</sequence>
<gene>
    <name evidence="1" type="ORF">GSI_02822</name>
</gene>
<name>A0A2G8SMN9_9APHY</name>
<accession>A0A2G8SMN9</accession>
<dbReference type="AlphaFoldDB" id="A0A2G8SMN9"/>
<dbReference type="EMBL" id="AYKW01000004">
    <property type="protein sequence ID" value="PIL35035.1"/>
    <property type="molecule type" value="Genomic_DNA"/>
</dbReference>
<evidence type="ECO:0000313" key="2">
    <source>
        <dbReference type="Proteomes" id="UP000230002"/>
    </source>
</evidence>
<evidence type="ECO:0000313" key="1">
    <source>
        <dbReference type="EMBL" id="PIL35035.1"/>
    </source>
</evidence>